<keyword evidence="3" id="KW-1185">Reference proteome</keyword>
<proteinExistence type="predicted"/>
<name>A0AAV9LFC0_9SOLN</name>
<gene>
    <name evidence="2" type="ORF">R3W88_026843</name>
</gene>
<evidence type="ECO:0000259" key="1">
    <source>
        <dbReference type="Pfam" id="PF03732"/>
    </source>
</evidence>
<reference evidence="2 3" key="1">
    <citation type="submission" date="2023-10" db="EMBL/GenBank/DDBJ databases">
        <title>Genome-Wide Identification Analysis in wild type Solanum Pinnatisectum Reveals Some Genes Defensing Phytophthora Infestans.</title>
        <authorList>
            <person name="Sun C."/>
        </authorList>
    </citation>
    <scope>NUCLEOTIDE SEQUENCE [LARGE SCALE GENOMIC DNA]</scope>
    <source>
        <strain evidence="2">LQN</strain>
        <tissue evidence="2">Leaf</tissue>
    </source>
</reference>
<dbReference type="EMBL" id="JAWPEI010000006">
    <property type="protein sequence ID" value="KAK4724064.1"/>
    <property type="molecule type" value="Genomic_DNA"/>
</dbReference>
<feature type="domain" description="Retrotransposon gag" evidence="1">
    <location>
        <begin position="40"/>
        <end position="133"/>
    </location>
</feature>
<protein>
    <recommendedName>
        <fullName evidence="1">Retrotransposon gag domain-containing protein</fullName>
    </recommendedName>
</protein>
<dbReference type="Pfam" id="PF03732">
    <property type="entry name" value="Retrotrans_gag"/>
    <property type="match status" value="1"/>
</dbReference>
<sequence>MDPPQFNGGHGNDGYEFLISFHERLHNLGLVEARRVDYTSLKMLGPTNQWWRAYIETRPVGSRASTGKKFTQVFLEKFVPRSMREERRNQFENLTQDGISVSEYKAKFQALSRHALMILPNEIERIRRFVNGLIYPIYMATFQTMSIGGTFHRVVDAAEDVEYMRRQELGEARDKSYLEVSKGGRSGQGSQGYSQRVSGHEVYLDHSCSTQQIMVPKTCYECGELGHTREIALDSGREHINMVLKVLIE</sequence>
<organism evidence="2 3">
    <name type="scientific">Solanum pinnatisectum</name>
    <name type="common">tansyleaf nightshade</name>
    <dbReference type="NCBI Taxonomy" id="50273"/>
    <lineage>
        <taxon>Eukaryota</taxon>
        <taxon>Viridiplantae</taxon>
        <taxon>Streptophyta</taxon>
        <taxon>Embryophyta</taxon>
        <taxon>Tracheophyta</taxon>
        <taxon>Spermatophyta</taxon>
        <taxon>Magnoliopsida</taxon>
        <taxon>eudicotyledons</taxon>
        <taxon>Gunneridae</taxon>
        <taxon>Pentapetalae</taxon>
        <taxon>asterids</taxon>
        <taxon>lamiids</taxon>
        <taxon>Solanales</taxon>
        <taxon>Solanaceae</taxon>
        <taxon>Solanoideae</taxon>
        <taxon>Solaneae</taxon>
        <taxon>Solanum</taxon>
    </lineage>
</organism>
<dbReference type="InterPro" id="IPR005162">
    <property type="entry name" value="Retrotrans_gag_dom"/>
</dbReference>
<evidence type="ECO:0000313" key="2">
    <source>
        <dbReference type="EMBL" id="KAK4724064.1"/>
    </source>
</evidence>
<accession>A0AAV9LFC0</accession>
<evidence type="ECO:0000313" key="3">
    <source>
        <dbReference type="Proteomes" id="UP001311915"/>
    </source>
</evidence>
<dbReference type="AlphaFoldDB" id="A0AAV9LFC0"/>
<dbReference type="Proteomes" id="UP001311915">
    <property type="component" value="Unassembled WGS sequence"/>
</dbReference>
<comment type="caution">
    <text evidence="2">The sequence shown here is derived from an EMBL/GenBank/DDBJ whole genome shotgun (WGS) entry which is preliminary data.</text>
</comment>